<dbReference type="CDD" id="cd04301">
    <property type="entry name" value="NAT_SF"/>
    <property type="match status" value="1"/>
</dbReference>
<organism evidence="4 5">
    <name type="scientific">Flavobacterium ardleyense</name>
    <dbReference type="NCBI Taxonomy" id="2038737"/>
    <lineage>
        <taxon>Bacteria</taxon>
        <taxon>Pseudomonadati</taxon>
        <taxon>Bacteroidota</taxon>
        <taxon>Flavobacteriia</taxon>
        <taxon>Flavobacteriales</taxon>
        <taxon>Flavobacteriaceae</taxon>
        <taxon>Flavobacterium</taxon>
    </lineage>
</organism>
<evidence type="ECO:0000256" key="1">
    <source>
        <dbReference type="ARBA" id="ARBA00022679"/>
    </source>
</evidence>
<keyword evidence="5" id="KW-1185">Reference proteome</keyword>
<feature type="domain" description="N-acetyltransferase" evidence="3">
    <location>
        <begin position="1"/>
        <end position="145"/>
    </location>
</feature>
<dbReference type="EMBL" id="JBHUOL010000022">
    <property type="protein sequence ID" value="MFD2909943.1"/>
    <property type="molecule type" value="Genomic_DNA"/>
</dbReference>
<dbReference type="PANTHER" id="PTHR43420:SF12">
    <property type="entry name" value="N-ACETYLTRANSFERASE DOMAIN-CONTAINING PROTEIN"/>
    <property type="match status" value="1"/>
</dbReference>
<keyword evidence="1" id="KW-0808">Transferase</keyword>
<dbReference type="PROSITE" id="PS51186">
    <property type="entry name" value="GNAT"/>
    <property type="match status" value="1"/>
</dbReference>
<proteinExistence type="predicted"/>
<dbReference type="Proteomes" id="UP001597549">
    <property type="component" value="Unassembled WGS sequence"/>
</dbReference>
<dbReference type="InterPro" id="IPR050680">
    <property type="entry name" value="YpeA/RimI_acetyltransf"/>
</dbReference>
<protein>
    <submittedName>
        <fullName evidence="4">GNAT family N-acetyltransferase</fullName>
    </submittedName>
</protein>
<dbReference type="InterPro" id="IPR016181">
    <property type="entry name" value="Acyl_CoA_acyltransferase"/>
</dbReference>
<keyword evidence="2" id="KW-0012">Acyltransferase</keyword>
<gene>
    <name evidence="4" type="ORF">ACFSX9_14495</name>
</gene>
<reference evidence="5" key="1">
    <citation type="journal article" date="2019" name="Int. J. Syst. Evol. Microbiol.">
        <title>The Global Catalogue of Microorganisms (GCM) 10K type strain sequencing project: providing services to taxonomists for standard genome sequencing and annotation.</title>
        <authorList>
            <consortium name="The Broad Institute Genomics Platform"/>
            <consortium name="The Broad Institute Genome Sequencing Center for Infectious Disease"/>
            <person name="Wu L."/>
            <person name="Ma J."/>
        </authorList>
    </citation>
    <scope>NUCLEOTIDE SEQUENCE [LARGE SCALE GENOMIC DNA]</scope>
    <source>
        <strain evidence="5">KCTC 52644</strain>
    </source>
</reference>
<dbReference type="InterPro" id="IPR000182">
    <property type="entry name" value="GNAT_dom"/>
</dbReference>
<sequence>MIYIKKISSAETYLVRQEVLRKGKSIETCYFDGDDDVTTAHFGLFQDERIIGVVSIFKATATLFTESDQFQIRGMAVLEEFQGKGFGERLLKEAEEYCWTQHAKVIWFNARESAVAFYKKSNYKILGDSFNIPDVGIHFVMHKKD</sequence>
<evidence type="ECO:0000256" key="2">
    <source>
        <dbReference type="ARBA" id="ARBA00023315"/>
    </source>
</evidence>
<dbReference type="SUPFAM" id="SSF55729">
    <property type="entry name" value="Acyl-CoA N-acyltransferases (Nat)"/>
    <property type="match status" value="1"/>
</dbReference>
<name>A0ABW5ZAY9_9FLAO</name>
<dbReference type="PANTHER" id="PTHR43420">
    <property type="entry name" value="ACETYLTRANSFERASE"/>
    <property type="match status" value="1"/>
</dbReference>
<evidence type="ECO:0000313" key="4">
    <source>
        <dbReference type="EMBL" id="MFD2909943.1"/>
    </source>
</evidence>
<dbReference type="Gene3D" id="3.40.630.30">
    <property type="match status" value="1"/>
</dbReference>
<evidence type="ECO:0000259" key="3">
    <source>
        <dbReference type="PROSITE" id="PS51186"/>
    </source>
</evidence>
<comment type="caution">
    <text evidence="4">The sequence shown here is derived from an EMBL/GenBank/DDBJ whole genome shotgun (WGS) entry which is preliminary data.</text>
</comment>
<dbReference type="RefSeq" id="WP_379808944.1">
    <property type="nucleotide sequence ID" value="NZ_JBHUOL010000022.1"/>
</dbReference>
<evidence type="ECO:0000313" key="5">
    <source>
        <dbReference type="Proteomes" id="UP001597549"/>
    </source>
</evidence>
<dbReference type="Pfam" id="PF00583">
    <property type="entry name" value="Acetyltransf_1"/>
    <property type="match status" value="1"/>
</dbReference>
<accession>A0ABW5ZAY9</accession>